<keyword evidence="1" id="KW-0472">Membrane</keyword>
<keyword evidence="1" id="KW-1133">Transmembrane helix</keyword>
<protein>
    <submittedName>
        <fullName evidence="2">Uncharacterized protein</fullName>
    </submittedName>
</protein>
<feature type="transmembrane region" description="Helical" evidence="1">
    <location>
        <begin position="144"/>
        <end position="162"/>
    </location>
</feature>
<dbReference type="EMBL" id="QBKR01000021">
    <property type="protein sequence ID" value="PTX55186.1"/>
    <property type="molecule type" value="Genomic_DNA"/>
</dbReference>
<gene>
    <name evidence="2" type="ORF">C8P63_12166</name>
</gene>
<comment type="caution">
    <text evidence="2">The sequence shown here is derived from an EMBL/GenBank/DDBJ whole genome shotgun (WGS) entry which is preliminary data.</text>
</comment>
<feature type="transmembrane region" description="Helical" evidence="1">
    <location>
        <begin position="88"/>
        <end position="107"/>
    </location>
</feature>
<feature type="transmembrane region" description="Helical" evidence="1">
    <location>
        <begin position="53"/>
        <end position="76"/>
    </location>
</feature>
<feature type="transmembrane region" description="Helical" evidence="1">
    <location>
        <begin position="12"/>
        <end position="33"/>
    </location>
</feature>
<reference evidence="2 3" key="1">
    <citation type="submission" date="2018-04" db="EMBL/GenBank/DDBJ databases">
        <title>Genomic Encyclopedia of Archaeal and Bacterial Type Strains, Phase II (KMG-II): from individual species to whole genera.</title>
        <authorList>
            <person name="Goeker M."/>
        </authorList>
    </citation>
    <scope>NUCLEOTIDE SEQUENCE [LARGE SCALE GENOMIC DNA]</scope>
    <source>
        <strain evidence="2 3">DSM 45787</strain>
    </source>
</reference>
<dbReference type="OrthoDB" id="2989893at2"/>
<dbReference type="AlphaFoldDB" id="A0A2T6BGK7"/>
<accession>A0A2T6BGK7</accession>
<keyword evidence="1" id="KW-0812">Transmembrane</keyword>
<evidence type="ECO:0000313" key="3">
    <source>
        <dbReference type="Proteomes" id="UP000244240"/>
    </source>
</evidence>
<dbReference type="RefSeq" id="WP_108025291.1">
    <property type="nucleotide sequence ID" value="NZ_QBKR01000021.1"/>
</dbReference>
<evidence type="ECO:0000313" key="2">
    <source>
        <dbReference type="EMBL" id="PTX55186.1"/>
    </source>
</evidence>
<sequence length="235" mass="26399">MSDKGRSPLEKLIYRAPEGLLLAGITGLGYFSAYMSDVGYKTYFGIPSMFVEINLNSVVLSICVMIFTLFISYLCISLPGFRRYGPHLFSVLIPTVIALIIGMKLSYSLSRENFGLILFLFLLHAAFLFLFFHLAQKQRRMTNVAAVTILSVLMISVSYFSGSTIAKNQEYYLVSNSKDPLVVIDTYKDALLVAPLDPGSRTLKPDYRFIHLESDLNEKLHFSMKKVGPLILPDP</sequence>
<proteinExistence type="predicted"/>
<dbReference type="Proteomes" id="UP000244240">
    <property type="component" value="Unassembled WGS sequence"/>
</dbReference>
<organism evidence="2 3">
    <name type="scientific">Melghirimyces profundicolus</name>
    <dbReference type="NCBI Taxonomy" id="1242148"/>
    <lineage>
        <taxon>Bacteria</taxon>
        <taxon>Bacillati</taxon>
        <taxon>Bacillota</taxon>
        <taxon>Bacilli</taxon>
        <taxon>Bacillales</taxon>
        <taxon>Thermoactinomycetaceae</taxon>
        <taxon>Melghirimyces</taxon>
    </lineage>
</organism>
<keyword evidence="3" id="KW-1185">Reference proteome</keyword>
<evidence type="ECO:0000256" key="1">
    <source>
        <dbReference type="SAM" id="Phobius"/>
    </source>
</evidence>
<feature type="transmembrane region" description="Helical" evidence="1">
    <location>
        <begin position="113"/>
        <end position="132"/>
    </location>
</feature>
<name>A0A2T6BGK7_9BACL</name>